<reference evidence="2" key="1">
    <citation type="submission" date="2022-11" db="UniProtKB">
        <authorList>
            <consortium name="WormBaseParasite"/>
        </authorList>
    </citation>
    <scope>IDENTIFICATION</scope>
</reference>
<organism evidence="1 2">
    <name type="scientific">Panagrolaimus sp. JU765</name>
    <dbReference type="NCBI Taxonomy" id="591449"/>
    <lineage>
        <taxon>Eukaryota</taxon>
        <taxon>Metazoa</taxon>
        <taxon>Ecdysozoa</taxon>
        <taxon>Nematoda</taxon>
        <taxon>Chromadorea</taxon>
        <taxon>Rhabditida</taxon>
        <taxon>Tylenchina</taxon>
        <taxon>Panagrolaimomorpha</taxon>
        <taxon>Panagrolaimoidea</taxon>
        <taxon>Panagrolaimidae</taxon>
        <taxon>Panagrolaimus</taxon>
    </lineage>
</organism>
<accession>A0AC34R3R6</accession>
<name>A0AC34R3R6_9BILA</name>
<protein>
    <submittedName>
        <fullName evidence="2">Uncharacterized protein</fullName>
    </submittedName>
</protein>
<evidence type="ECO:0000313" key="2">
    <source>
        <dbReference type="WBParaSite" id="JU765_v2.g3108.t1"/>
    </source>
</evidence>
<proteinExistence type="predicted"/>
<evidence type="ECO:0000313" key="1">
    <source>
        <dbReference type="Proteomes" id="UP000887576"/>
    </source>
</evidence>
<dbReference type="Proteomes" id="UP000887576">
    <property type="component" value="Unplaced"/>
</dbReference>
<dbReference type="WBParaSite" id="JU765_v2.g3108.t1">
    <property type="protein sequence ID" value="JU765_v2.g3108.t1"/>
    <property type="gene ID" value="JU765_v2.g3108"/>
</dbReference>
<sequence length="244" mass="28592">MSKIQRHFRQAHEECQEDKFMRKELATVDKYIPKQNRRYLCYIGHDLHGHFDPNHVDFEVLCGTFRTEKAAIAYPFIVGVFMLLSLIFFITTQLYYFLPLVLINVPFVVMLFIAIRRNCHQKMIPFLIFAAFEKIIWLATILFLCIVVFNPHWPVYLVVKGMCESAVVDMQMAILLIVLIFSIDLFVMLYLDYNVLFHFVYLLHVNTACCQHTSDCPGKGDVDPFWHGKHTDHQNCNGKCPHQP</sequence>